<evidence type="ECO:0000313" key="3">
    <source>
        <dbReference type="EnsemblPlants" id="MELO3C022989.2.1"/>
    </source>
</evidence>
<reference evidence="3" key="1">
    <citation type="submission" date="2023-03" db="UniProtKB">
        <authorList>
            <consortium name="EnsemblPlants"/>
        </authorList>
    </citation>
    <scope>IDENTIFICATION</scope>
</reference>
<feature type="chain" id="PRO_5039949707" description="Transmembrane protein" evidence="2">
    <location>
        <begin position="23"/>
        <end position="91"/>
    </location>
</feature>
<dbReference type="AlphaFoldDB" id="A0A9I9DS89"/>
<feature type="signal peptide" evidence="2">
    <location>
        <begin position="1"/>
        <end position="22"/>
    </location>
</feature>
<dbReference type="Gramene" id="MELO3C022989.2.1">
    <property type="protein sequence ID" value="MELO3C022989.2.1"/>
    <property type="gene ID" value="MELO3C022989.2"/>
</dbReference>
<accession>A0A9I9DS89</accession>
<protein>
    <recommendedName>
        <fullName evidence="4">Transmembrane protein</fullName>
    </recommendedName>
</protein>
<evidence type="ECO:0000256" key="1">
    <source>
        <dbReference type="SAM" id="MobiDB-lite"/>
    </source>
</evidence>
<evidence type="ECO:0008006" key="4">
    <source>
        <dbReference type="Google" id="ProtNLM"/>
    </source>
</evidence>
<evidence type="ECO:0000256" key="2">
    <source>
        <dbReference type="SAM" id="SignalP"/>
    </source>
</evidence>
<name>A0A9I9DS89_CUCME</name>
<feature type="region of interest" description="Disordered" evidence="1">
    <location>
        <begin position="62"/>
        <end position="91"/>
    </location>
</feature>
<dbReference type="EnsemblPlants" id="MELO3C022989.2.1">
    <property type="protein sequence ID" value="MELO3C022989.2.1"/>
    <property type="gene ID" value="MELO3C022989.2"/>
</dbReference>
<organism evidence="3">
    <name type="scientific">Cucumis melo</name>
    <name type="common">Muskmelon</name>
    <dbReference type="NCBI Taxonomy" id="3656"/>
    <lineage>
        <taxon>Eukaryota</taxon>
        <taxon>Viridiplantae</taxon>
        <taxon>Streptophyta</taxon>
        <taxon>Embryophyta</taxon>
        <taxon>Tracheophyta</taxon>
        <taxon>Spermatophyta</taxon>
        <taxon>Magnoliopsida</taxon>
        <taxon>eudicotyledons</taxon>
        <taxon>Gunneridae</taxon>
        <taxon>Pentapetalae</taxon>
        <taxon>rosids</taxon>
        <taxon>fabids</taxon>
        <taxon>Cucurbitales</taxon>
        <taxon>Cucurbitaceae</taxon>
        <taxon>Benincaseae</taxon>
        <taxon>Cucumis</taxon>
    </lineage>
</organism>
<proteinExistence type="predicted"/>
<sequence>MSRKYLVILLLCVILLSTQVVARPYYLSENHHKLTPSTTVPSAVGTSFFRLIIPRIIKKPFPKKSPKFPKIKVPPPPPLRRVRIWSPPSSN</sequence>
<keyword evidence="2" id="KW-0732">Signal</keyword>